<evidence type="ECO:0000313" key="1">
    <source>
        <dbReference type="EMBL" id="CEH13878.1"/>
    </source>
</evidence>
<reference evidence="1 2" key="1">
    <citation type="submission" date="2014-09" db="EMBL/GenBank/DDBJ databases">
        <authorList>
            <person name="Magalhaes I.L.F."/>
            <person name="Oliveira U."/>
            <person name="Santos F.R."/>
            <person name="Vidigal T.H.D.A."/>
            <person name="Brescovit A.D."/>
            <person name="Santos A.J."/>
        </authorList>
    </citation>
    <scope>NUCLEOTIDE SEQUENCE [LARGE SCALE GENOMIC DNA]</scope>
</reference>
<keyword evidence="2" id="KW-1185">Reference proteome</keyword>
<evidence type="ECO:0000313" key="2">
    <source>
        <dbReference type="Proteomes" id="UP000054845"/>
    </source>
</evidence>
<name>A0A0P1BCL5_9BASI</name>
<dbReference type="EMBL" id="CCYA01000233">
    <property type="protein sequence ID" value="CEH13878.1"/>
    <property type="molecule type" value="Genomic_DNA"/>
</dbReference>
<sequence length="121" mass="13555">MCRVHKATSEPSRVAVKDVVNTHDFIACFKHSSHASHPSTFTLICIQGYQVRQVWPPFGAFTKLTSKQHRLAASAFRSGAQVTFFPVRLLTPLARPLSLWVDRNRRCEAEIDTQRSACTGA</sequence>
<dbReference type="Proteomes" id="UP000054845">
    <property type="component" value="Unassembled WGS sequence"/>
</dbReference>
<accession>A0A0P1BCL5</accession>
<protein>
    <submittedName>
        <fullName evidence="1">Uncharacterized protein</fullName>
    </submittedName>
</protein>
<proteinExistence type="predicted"/>
<organism evidence="1 2">
    <name type="scientific">Ceraceosorus bombacis</name>
    <dbReference type="NCBI Taxonomy" id="401625"/>
    <lineage>
        <taxon>Eukaryota</taxon>
        <taxon>Fungi</taxon>
        <taxon>Dikarya</taxon>
        <taxon>Basidiomycota</taxon>
        <taxon>Ustilaginomycotina</taxon>
        <taxon>Exobasidiomycetes</taxon>
        <taxon>Ceraceosorales</taxon>
        <taxon>Ceraceosoraceae</taxon>
        <taxon>Ceraceosorus</taxon>
    </lineage>
</organism>
<dbReference type="AlphaFoldDB" id="A0A0P1BCL5"/>